<comment type="caution">
    <text evidence="1">The sequence shown here is derived from an EMBL/GenBank/DDBJ whole genome shotgun (WGS) entry which is preliminary data.</text>
</comment>
<dbReference type="Proteomes" id="UP000321827">
    <property type="component" value="Unassembled WGS sequence"/>
</dbReference>
<organism evidence="1 2">
    <name type="scientific">Oceanithermus desulfurans NBRC 100063</name>
    <dbReference type="NCBI Taxonomy" id="1227550"/>
    <lineage>
        <taxon>Bacteria</taxon>
        <taxon>Thermotogati</taxon>
        <taxon>Deinococcota</taxon>
        <taxon>Deinococci</taxon>
        <taxon>Thermales</taxon>
        <taxon>Thermaceae</taxon>
        <taxon>Oceanithermus</taxon>
    </lineage>
</organism>
<evidence type="ECO:0000313" key="1">
    <source>
        <dbReference type="EMBL" id="GEM89830.1"/>
    </source>
</evidence>
<evidence type="ECO:0000313" key="2">
    <source>
        <dbReference type="Proteomes" id="UP000321827"/>
    </source>
</evidence>
<gene>
    <name evidence="1" type="ORF">ODE01S_12640</name>
</gene>
<name>A0A511RJK1_9DEIN</name>
<dbReference type="EMBL" id="BJXN01000007">
    <property type="protein sequence ID" value="GEM89830.1"/>
    <property type="molecule type" value="Genomic_DNA"/>
</dbReference>
<dbReference type="OrthoDB" id="32962at2"/>
<accession>A0A511RJK1</accession>
<sequence>MDAKGWVLTAVEKLGWAGEREIVRWLDEAGEELSRLELQKALAALLAEGKLEQKGELYRRATPKGSRRAFDALFEE</sequence>
<dbReference type="RefSeq" id="WP_147147005.1">
    <property type="nucleotide sequence ID" value="NZ_BJXN01000007.1"/>
</dbReference>
<reference evidence="1 2" key="1">
    <citation type="submission" date="2019-07" db="EMBL/GenBank/DDBJ databases">
        <title>Whole genome shotgun sequence of Oceanithermus desulfurans NBRC 100063.</title>
        <authorList>
            <person name="Hosoyama A."/>
            <person name="Uohara A."/>
            <person name="Ohji S."/>
            <person name="Ichikawa N."/>
        </authorList>
    </citation>
    <scope>NUCLEOTIDE SEQUENCE [LARGE SCALE GENOMIC DNA]</scope>
    <source>
        <strain evidence="1 2">NBRC 100063</strain>
    </source>
</reference>
<dbReference type="AlphaFoldDB" id="A0A511RJK1"/>
<protein>
    <submittedName>
        <fullName evidence="1">Uncharacterized protein</fullName>
    </submittedName>
</protein>
<proteinExistence type="predicted"/>